<gene>
    <name evidence="1" type="ORF">WA1_07060</name>
</gene>
<reference evidence="1 2" key="1">
    <citation type="journal article" date="2013" name="Genome Biol. Evol.">
        <title>Genomes of Stigonematalean cyanobacteria (subsection V) and the evolution of oxygenic photosynthesis from prokaryotes to plastids.</title>
        <authorList>
            <person name="Dagan T."/>
            <person name="Roettger M."/>
            <person name="Stucken K."/>
            <person name="Landan G."/>
            <person name="Koch R."/>
            <person name="Major P."/>
            <person name="Gould S.B."/>
            <person name="Goremykin V.V."/>
            <person name="Rippka R."/>
            <person name="Tandeau de Marsac N."/>
            <person name="Gugger M."/>
            <person name="Lockhart P.J."/>
            <person name="Allen J.F."/>
            <person name="Brune I."/>
            <person name="Maus I."/>
            <person name="Puhler A."/>
            <person name="Martin W.F."/>
        </authorList>
    </citation>
    <scope>NUCLEOTIDE SEQUENCE [LARGE SCALE GENOMIC DNA]</scope>
    <source>
        <strain evidence="1 2">PCC 7110</strain>
    </source>
</reference>
<dbReference type="OrthoDB" id="518124at2"/>
<dbReference type="EMBL" id="ANNX02000051">
    <property type="protein sequence ID" value="KYC35576.1"/>
    <property type="molecule type" value="Genomic_DNA"/>
</dbReference>
<dbReference type="RefSeq" id="WP_017747856.1">
    <property type="nucleotide sequence ID" value="NZ_KQ976354.1"/>
</dbReference>
<protein>
    <recommendedName>
        <fullName evidence="3">Restriction endonuclease subunit R</fullName>
    </recommendedName>
</protein>
<accession>A0A139WT18</accession>
<proteinExistence type="predicted"/>
<comment type="caution">
    <text evidence="1">The sequence shown here is derived from an EMBL/GenBank/DDBJ whole genome shotgun (WGS) entry which is preliminary data.</text>
</comment>
<evidence type="ECO:0008006" key="3">
    <source>
        <dbReference type="Google" id="ProtNLM"/>
    </source>
</evidence>
<evidence type="ECO:0000313" key="1">
    <source>
        <dbReference type="EMBL" id="KYC35576.1"/>
    </source>
</evidence>
<organism evidence="1 2">
    <name type="scientific">Scytonema hofmannii PCC 7110</name>
    <dbReference type="NCBI Taxonomy" id="128403"/>
    <lineage>
        <taxon>Bacteria</taxon>
        <taxon>Bacillati</taxon>
        <taxon>Cyanobacteriota</taxon>
        <taxon>Cyanophyceae</taxon>
        <taxon>Nostocales</taxon>
        <taxon>Scytonemataceae</taxon>
        <taxon>Scytonema</taxon>
    </lineage>
</organism>
<dbReference type="Proteomes" id="UP000076925">
    <property type="component" value="Unassembled WGS sequence"/>
</dbReference>
<sequence>MAYNEFTWSKAKQDFGLTAIEGVRFFPVIAPVAPSKLLEQQLERSLPWATATGNEKARSEGIINPILLEVREILNRQISVFSGEKFDVDAHVGLNGYCDFLISRSPEQIEVEAPVVAIVEAKQENIKTGLGQCAATMVAAQRFNQNKNLSIPVVYGSVSTGTQWRFLKLEGSTLTLDFMDYPVPPVEQILGMLIWMIQQGI</sequence>
<name>A0A139WT18_9CYAN</name>
<dbReference type="AlphaFoldDB" id="A0A139WT18"/>
<evidence type="ECO:0000313" key="2">
    <source>
        <dbReference type="Proteomes" id="UP000076925"/>
    </source>
</evidence>
<keyword evidence="2" id="KW-1185">Reference proteome</keyword>
<dbReference type="STRING" id="128403.WA1_07060"/>